<dbReference type="PANTHER" id="PTHR24149">
    <property type="entry name" value="ANKYRIN REPEAT DOMAIN-CONTAINING PROTEIN 12"/>
    <property type="match status" value="1"/>
</dbReference>
<sequence>MSNIRSIQNQKRHLFIDLSEESYGLLMKNQLQKSLEKILEAENQLYKKISKGQMKKFSTEISNMYYIKGLILDRMKDLPKSLLAYQRAFEENKKNKSICNNIGKVYLQLLNYEEAEKYLLWALQLDDKLLQAYVNLAYLYFEITDFDKCLMICNEALSRNIQDFMLFEYLGICNVIHRKNYSESLVNFYQYMSICNKNKFKPSYLSLYYMSYALLLESKYDESLKYIESAIYFYPQEGEAYFLRAQVFYNLQKLEQAEQDITKYAQIKNIQLICVDSQINSHLSGIDDTQFENIDQKADQIKELINKEENSNSSPNNINQNINSDQKQISYQNQTQEFLKDEETKDMTKKNSEMYVNTEQNHLIQEEKLNIYFQMGLIYMQKANQISSTKDFDKLFNKQKLQQKAIQYFEEANSIQYQFPIVFNLGLLLEEIGQNDDSFQVLQKSVIKHFENSNDEFYLNSDNYHILNLLFLNIFKLNYLQKYQQNLNQILSYDETEQSKAKLSIDSKTATDTQDLQAINSKYFSDVIYPRRRKISITQVKNIKESLSCQINQIKRNIALTKSQLIEIVLHKLNQINKQKLILSNKQEQYKQTIVDLESFISPQLQTQGFSIISEENIRTNIRTSYLQSCDDLNKLEQQRHSNQSDFQEDSQDILDSSQSPKNAIAQDTNLQENKENQMPNQQLKTQNSRENSEANRQGNENSIDMRFRKMSSKGCSCSYSTENSTDKSNCKLCCDNHQTEQKQQGVNQNKKLKTQNEEEEEEEEEKSFLQDEENEEYKLQKQREQEKEKIIKYAKIIFEKQKQEQQVRIQKLKLEANKKQEEEYKQEKQKLYDQIKLIQREYDDIIQQFKSLLNQSKNNQYQFFPQCIACNPLYRRSDLSSRDESDSQKTQEDNPKSSQLESHQIQENQQNKQKELPQISSSQSTNGEISSPNAINTKLKCECDKIKNQILNYNSFLKSKNFERDFFFAFKRVIKNTFLHSRYIIDSLYSKSSITISSLAELSLGFIPLFQSDLLLLDKDNSQIQIVSNEILVKKCYVILSLSDSVENLHQILDSLSAALSVYLSEYMQEYYHNTSENIYPDNWGDKMNQVLDLLKNSYEISFELLGESYAYFIFYQFFAKFIDNEEELIKYKEKHMQDRAQFLFNFILSNIKFSPIEFFKTKMNPPKQVLALPNLAPNPTRIKTNISSNTDTCNVNESHIKSVSNYGQSEAIQDSSILRRSSKKQKKNSVQRQEKCLCNIY</sequence>
<dbReference type="GO" id="GO:0005654">
    <property type="term" value="C:nucleoplasm"/>
    <property type="evidence" value="ECO:0007669"/>
    <property type="project" value="TreeGrafter"/>
</dbReference>
<evidence type="ECO:0000256" key="2">
    <source>
        <dbReference type="SAM" id="MobiDB-lite"/>
    </source>
</evidence>
<feature type="compositionally biased region" description="Basic and acidic residues" evidence="2">
    <location>
        <begin position="879"/>
        <end position="896"/>
    </location>
</feature>
<feature type="region of interest" description="Disordered" evidence="2">
    <location>
        <begin position="879"/>
        <end position="932"/>
    </location>
</feature>
<dbReference type="EMBL" id="GG662557">
    <property type="protein sequence ID" value="EAS01731.1"/>
    <property type="molecule type" value="Genomic_DNA"/>
</dbReference>
<feature type="coiled-coil region" evidence="1">
    <location>
        <begin position="537"/>
        <end position="564"/>
    </location>
</feature>
<keyword evidence="4" id="KW-1185">Reference proteome</keyword>
<organism evidence="3 4">
    <name type="scientific">Tetrahymena thermophila (strain SB210)</name>
    <dbReference type="NCBI Taxonomy" id="312017"/>
    <lineage>
        <taxon>Eukaryota</taxon>
        <taxon>Sar</taxon>
        <taxon>Alveolata</taxon>
        <taxon>Ciliophora</taxon>
        <taxon>Intramacronucleata</taxon>
        <taxon>Oligohymenophorea</taxon>
        <taxon>Hymenostomatida</taxon>
        <taxon>Tetrahymenina</taxon>
        <taxon>Tetrahymenidae</taxon>
        <taxon>Tetrahymena</taxon>
    </lineage>
</organism>
<dbReference type="Pfam" id="PF13181">
    <property type="entry name" value="TPR_8"/>
    <property type="match status" value="1"/>
</dbReference>
<dbReference type="SMART" id="SM00028">
    <property type="entry name" value="TPR"/>
    <property type="match status" value="5"/>
</dbReference>
<dbReference type="InterPro" id="IPR053210">
    <property type="entry name" value="ANKRD12"/>
</dbReference>
<protein>
    <submittedName>
        <fullName evidence="3">Tetratricopeptide repeat protein</fullName>
    </submittedName>
</protein>
<dbReference type="InParanoid" id="Q23YS4"/>
<name>Q23YS4_TETTS</name>
<dbReference type="PANTHER" id="PTHR24149:SF14">
    <property type="entry name" value="ANKYRIN REPEAT DOMAIN 12"/>
    <property type="match status" value="1"/>
</dbReference>
<gene>
    <name evidence="3" type="ORF">TTHERM_00859360</name>
</gene>
<evidence type="ECO:0000313" key="4">
    <source>
        <dbReference type="Proteomes" id="UP000009168"/>
    </source>
</evidence>
<dbReference type="AlphaFoldDB" id="Q23YS4"/>
<dbReference type="SUPFAM" id="SSF48452">
    <property type="entry name" value="TPR-like"/>
    <property type="match status" value="1"/>
</dbReference>
<dbReference type="RefSeq" id="XP_001021976.1">
    <property type="nucleotide sequence ID" value="XM_001021976.1"/>
</dbReference>
<feature type="compositionally biased region" description="Acidic residues" evidence="2">
    <location>
        <begin position="758"/>
        <end position="775"/>
    </location>
</feature>
<feature type="compositionally biased region" description="Polar residues" evidence="2">
    <location>
        <begin position="897"/>
        <end position="906"/>
    </location>
</feature>
<dbReference type="InterPro" id="IPR011990">
    <property type="entry name" value="TPR-like_helical_dom_sf"/>
</dbReference>
<feature type="region of interest" description="Disordered" evidence="2">
    <location>
        <begin position="638"/>
        <end position="705"/>
    </location>
</feature>
<evidence type="ECO:0000313" key="3">
    <source>
        <dbReference type="EMBL" id="EAS01731.1"/>
    </source>
</evidence>
<dbReference type="Gene3D" id="1.25.40.10">
    <property type="entry name" value="Tetratricopeptide repeat domain"/>
    <property type="match status" value="3"/>
</dbReference>
<reference evidence="4" key="1">
    <citation type="journal article" date="2006" name="PLoS Biol.">
        <title>Macronuclear genome sequence of the ciliate Tetrahymena thermophila, a model eukaryote.</title>
        <authorList>
            <person name="Eisen J.A."/>
            <person name="Coyne R.S."/>
            <person name="Wu M."/>
            <person name="Wu D."/>
            <person name="Thiagarajan M."/>
            <person name="Wortman J.R."/>
            <person name="Badger J.H."/>
            <person name="Ren Q."/>
            <person name="Amedeo P."/>
            <person name="Jones K.M."/>
            <person name="Tallon L.J."/>
            <person name="Delcher A.L."/>
            <person name="Salzberg S.L."/>
            <person name="Silva J.C."/>
            <person name="Haas B.J."/>
            <person name="Majoros W.H."/>
            <person name="Farzad M."/>
            <person name="Carlton J.M."/>
            <person name="Smith R.K. Jr."/>
            <person name="Garg J."/>
            <person name="Pearlman R.E."/>
            <person name="Karrer K.M."/>
            <person name="Sun L."/>
            <person name="Manning G."/>
            <person name="Elde N.C."/>
            <person name="Turkewitz A.P."/>
            <person name="Asai D.J."/>
            <person name="Wilkes D.E."/>
            <person name="Wang Y."/>
            <person name="Cai H."/>
            <person name="Collins K."/>
            <person name="Stewart B.A."/>
            <person name="Lee S.R."/>
            <person name="Wilamowska K."/>
            <person name="Weinberg Z."/>
            <person name="Ruzzo W.L."/>
            <person name="Wloga D."/>
            <person name="Gaertig J."/>
            <person name="Frankel J."/>
            <person name="Tsao C.-C."/>
            <person name="Gorovsky M.A."/>
            <person name="Keeling P.J."/>
            <person name="Waller R.F."/>
            <person name="Patron N.J."/>
            <person name="Cherry J.M."/>
            <person name="Stover N.A."/>
            <person name="Krieger C.J."/>
            <person name="del Toro C."/>
            <person name="Ryder H.F."/>
            <person name="Williamson S.C."/>
            <person name="Barbeau R.A."/>
            <person name="Hamilton E.P."/>
            <person name="Orias E."/>
        </authorList>
    </citation>
    <scope>NUCLEOTIDE SEQUENCE [LARGE SCALE GENOMIC DNA]</scope>
    <source>
        <strain evidence="4">SB210</strain>
    </source>
</reference>
<feature type="region of interest" description="Disordered" evidence="2">
    <location>
        <begin position="740"/>
        <end position="775"/>
    </location>
</feature>
<accession>Q23YS4</accession>
<dbReference type="GeneID" id="7835386"/>
<feature type="compositionally biased region" description="Polar residues" evidence="2">
    <location>
        <begin position="919"/>
        <end position="932"/>
    </location>
</feature>
<proteinExistence type="predicted"/>
<feature type="compositionally biased region" description="Polar residues" evidence="2">
    <location>
        <begin position="654"/>
        <end position="703"/>
    </location>
</feature>
<dbReference type="HOGENOM" id="CLU_266532_0_0_1"/>
<dbReference type="OMA" id="VFTFYNV"/>
<dbReference type="Proteomes" id="UP000009168">
    <property type="component" value="Unassembled WGS sequence"/>
</dbReference>
<keyword evidence="1" id="KW-0175">Coiled coil</keyword>
<dbReference type="KEGG" id="tet:TTHERM_00859360"/>
<evidence type="ECO:0000256" key="1">
    <source>
        <dbReference type="SAM" id="Coils"/>
    </source>
</evidence>
<dbReference type="InterPro" id="IPR019734">
    <property type="entry name" value="TPR_rpt"/>
</dbReference>